<protein>
    <recommendedName>
        <fullName evidence="3">DUF659 domain-containing protein</fullName>
    </recommendedName>
</protein>
<evidence type="ECO:0000313" key="2">
    <source>
        <dbReference type="Proteomes" id="UP000054166"/>
    </source>
</evidence>
<dbReference type="OrthoDB" id="3259198at2759"/>
<name>A0A0C3FHE8_PILCF</name>
<sequence>MATRDRLAMQLREAITVEHESAKQLLAVANTAWPKLERTKEREAAQRHTAVAQMSKMSEDGLRAQLGQLTAKFIDAERYRAAYYSLVDEVGASVKDSPETWEVQSALFGFTKLNNVHNGKRMSGALFKIIERLGITRKIGFVTCDNASNNDAMMSFSRST</sequence>
<evidence type="ECO:0000313" key="1">
    <source>
        <dbReference type="EMBL" id="KIM79206.1"/>
    </source>
</evidence>
<dbReference type="EMBL" id="KN833011">
    <property type="protein sequence ID" value="KIM79206.1"/>
    <property type="molecule type" value="Genomic_DNA"/>
</dbReference>
<dbReference type="Proteomes" id="UP000054166">
    <property type="component" value="Unassembled WGS sequence"/>
</dbReference>
<gene>
    <name evidence="1" type="ORF">PILCRDRAFT_10616</name>
</gene>
<accession>A0A0C3FHE8</accession>
<dbReference type="AlphaFoldDB" id="A0A0C3FHE8"/>
<dbReference type="HOGENOM" id="CLU_1652838_0_0_1"/>
<dbReference type="InParanoid" id="A0A0C3FHE8"/>
<keyword evidence="2" id="KW-1185">Reference proteome</keyword>
<dbReference type="STRING" id="765440.A0A0C3FHE8"/>
<reference evidence="1 2" key="1">
    <citation type="submission" date="2014-04" db="EMBL/GenBank/DDBJ databases">
        <authorList>
            <consortium name="DOE Joint Genome Institute"/>
            <person name="Kuo A."/>
            <person name="Tarkka M."/>
            <person name="Buscot F."/>
            <person name="Kohler A."/>
            <person name="Nagy L.G."/>
            <person name="Floudas D."/>
            <person name="Copeland A."/>
            <person name="Barry K.W."/>
            <person name="Cichocki N."/>
            <person name="Veneault-Fourrey C."/>
            <person name="LaButti K."/>
            <person name="Lindquist E.A."/>
            <person name="Lipzen A."/>
            <person name="Lundell T."/>
            <person name="Morin E."/>
            <person name="Murat C."/>
            <person name="Sun H."/>
            <person name="Tunlid A."/>
            <person name="Henrissat B."/>
            <person name="Grigoriev I.V."/>
            <person name="Hibbett D.S."/>
            <person name="Martin F."/>
            <person name="Nordberg H.P."/>
            <person name="Cantor M.N."/>
            <person name="Hua S.X."/>
        </authorList>
    </citation>
    <scope>NUCLEOTIDE SEQUENCE [LARGE SCALE GENOMIC DNA]</scope>
    <source>
        <strain evidence="1 2">F 1598</strain>
    </source>
</reference>
<organism evidence="1 2">
    <name type="scientific">Piloderma croceum (strain F 1598)</name>
    <dbReference type="NCBI Taxonomy" id="765440"/>
    <lineage>
        <taxon>Eukaryota</taxon>
        <taxon>Fungi</taxon>
        <taxon>Dikarya</taxon>
        <taxon>Basidiomycota</taxon>
        <taxon>Agaricomycotina</taxon>
        <taxon>Agaricomycetes</taxon>
        <taxon>Agaricomycetidae</taxon>
        <taxon>Atheliales</taxon>
        <taxon>Atheliaceae</taxon>
        <taxon>Piloderma</taxon>
    </lineage>
</organism>
<reference evidence="2" key="2">
    <citation type="submission" date="2015-01" db="EMBL/GenBank/DDBJ databases">
        <title>Evolutionary Origins and Diversification of the Mycorrhizal Mutualists.</title>
        <authorList>
            <consortium name="DOE Joint Genome Institute"/>
            <consortium name="Mycorrhizal Genomics Consortium"/>
            <person name="Kohler A."/>
            <person name="Kuo A."/>
            <person name="Nagy L.G."/>
            <person name="Floudas D."/>
            <person name="Copeland A."/>
            <person name="Barry K.W."/>
            <person name="Cichocki N."/>
            <person name="Veneault-Fourrey C."/>
            <person name="LaButti K."/>
            <person name="Lindquist E.A."/>
            <person name="Lipzen A."/>
            <person name="Lundell T."/>
            <person name="Morin E."/>
            <person name="Murat C."/>
            <person name="Riley R."/>
            <person name="Ohm R."/>
            <person name="Sun H."/>
            <person name="Tunlid A."/>
            <person name="Henrissat B."/>
            <person name="Grigoriev I.V."/>
            <person name="Hibbett D.S."/>
            <person name="Martin F."/>
        </authorList>
    </citation>
    <scope>NUCLEOTIDE SEQUENCE [LARGE SCALE GENOMIC DNA]</scope>
    <source>
        <strain evidence="2">F 1598</strain>
    </source>
</reference>
<proteinExistence type="predicted"/>
<evidence type="ECO:0008006" key="3">
    <source>
        <dbReference type="Google" id="ProtNLM"/>
    </source>
</evidence>